<evidence type="ECO:0000313" key="7">
    <source>
        <dbReference type="Proteomes" id="UP000235392"/>
    </source>
</evidence>
<dbReference type="Proteomes" id="UP000235392">
    <property type="component" value="Unassembled WGS sequence"/>
</dbReference>
<keyword evidence="2" id="KW-0732">Signal</keyword>
<evidence type="ECO:0000313" key="5">
    <source>
        <dbReference type="EMBL" id="PLW57664.1"/>
    </source>
</evidence>
<gene>
    <name evidence="5" type="ORF">PCANC_01066</name>
    <name evidence="4" type="ORF">PCASD_03068</name>
    <name evidence="3" type="ORF">PCASD_22565</name>
</gene>
<sequence length="208" mass="22195">MYSSWKIFLASIAIWALSAQLVHVSALEEVSDGSSLQKRDPHHSLRARQAPAPKPDPKKAAGVQPLPGEEAAGQLIAMLIQVGEALDATTHMGSNATIVKLASEAVIQMLPEIKLARERVLKAANKDANDDSGRRLVAATDKMSVILTNIKTKPEDSCNLIKSNYAALTQAFGDVFSVSEAGINVVIPAKAADPVDPKKLKVNAPPRF</sequence>
<proteinExistence type="predicted"/>
<feature type="signal peptide" evidence="2">
    <location>
        <begin position="1"/>
        <end position="26"/>
    </location>
</feature>
<protein>
    <recommendedName>
        <fullName evidence="8">Secreted protein</fullName>
    </recommendedName>
</protein>
<comment type="caution">
    <text evidence="3">The sequence shown here is derived from an EMBL/GenBank/DDBJ whole genome shotgun (WGS) entry which is preliminary data.</text>
</comment>
<keyword evidence="6" id="KW-1185">Reference proteome</keyword>
<dbReference type="EMBL" id="PGCJ01000009">
    <property type="protein sequence ID" value="PLW57664.1"/>
    <property type="molecule type" value="Genomic_DNA"/>
</dbReference>
<name>A0A2N5SGH4_9BASI</name>
<accession>A0A2N5SGH4</accession>
<evidence type="ECO:0008006" key="8">
    <source>
        <dbReference type="Google" id="ProtNLM"/>
    </source>
</evidence>
<organism evidence="3 7">
    <name type="scientific">Puccinia coronata f. sp. avenae</name>
    <dbReference type="NCBI Taxonomy" id="200324"/>
    <lineage>
        <taxon>Eukaryota</taxon>
        <taxon>Fungi</taxon>
        <taxon>Dikarya</taxon>
        <taxon>Basidiomycota</taxon>
        <taxon>Pucciniomycotina</taxon>
        <taxon>Pucciniomycetes</taxon>
        <taxon>Pucciniales</taxon>
        <taxon>Pucciniaceae</taxon>
        <taxon>Puccinia</taxon>
    </lineage>
</organism>
<evidence type="ECO:0000313" key="3">
    <source>
        <dbReference type="EMBL" id="PLW12341.1"/>
    </source>
</evidence>
<evidence type="ECO:0000256" key="1">
    <source>
        <dbReference type="SAM" id="MobiDB-lite"/>
    </source>
</evidence>
<dbReference type="EMBL" id="PGCI01000889">
    <property type="protein sequence ID" value="PLW12341.1"/>
    <property type="molecule type" value="Genomic_DNA"/>
</dbReference>
<evidence type="ECO:0000313" key="4">
    <source>
        <dbReference type="EMBL" id="PLW45348.1"/>
    </source>
</evidence>
<feature type="chain" id="PRO_5015083532" description="Secreted protein" evidence="2">
    <location>
        <begin position="27"/>
        <end position="208"/>
    </location>
</feature>
<dbReference type="EMBL" id="PGCI01000049">
    <property type="protein sequence ID" value="PLW45348.1"/>
    <property type="molecule type" value="Genomic_DNA"/>
</dbReference>
<evidence type="ECO:0000313" key="6">
    <source>
        <dbReference type="Proteomes" id="UP000235388"/>
    </source>
</evidence>
<evidence type="ECO:0000256" key="2">
    <source>
        <dbReference type="SAM" id="SignalP"/>
    </source>
</evidence>
<feature type="region of interest" description="Disordered" evidence="1">
    <location>
        <begin position="32"/>
        <end position="65"/>
    </location>
</feature>
<dbReference type="AlphaFoldDB" id="A0A2N5SGH4"/>
<dbReference type="Proteomes" id="UP000235388">
    <property type="component" value="Unassembled WGS sequence"/>
</dbReference>
<reference evidence="6 7" key="1">
    <citation type="submission" date="2017-11" db="EMBL/GenBank/DDBJ databases">
        <title>De novo assembly and phasing of dikaryotic genomes from two isolates of Puccinia coronata f. sp. avenae, the causal agent of oat crown rust.</title>
        <authorList>
            <person name="Miller M.E."/>
            <person name="Zhang Y."/>
            <person name="Omidvar V."/>
            <person name="Sperschneider J."/>
            <person name="Schwessinger B."/>
            <person name="Raley C."/>
            <person name="Palmer J.M."/>
            <person name="Garnica D."/>
            <person name="Upadhyaya N."/>
            <person name="Rathjen J."/>
            <person name="Taylor J.M."/>
            <person name="Park R.F."/>
            <person name="Dodds P.N."/>
            <person name="Hirsch C.D."/>
            <person name="Kianian S.F."/>
            <person name="Figueroa M."/>
        </authorList>
    </citation>
    <scope>NUCLEOTIDE SEQUENCE [LARGE SCALE GENOMIC DNA]</scope>
    <source>
        <strain evidence="5">12NC29</strain>
        <strain evidence="3">12SD80</strain>
    </source>
</reference>
<dbReference type="OrthoDB" id="2503948at2759"/>